<dbReference type="Gene3D" id="3.30.60.20">
    <property type="match status" value="1"/>
</dbReference>
<organism evidence="5 6">
    <name type="scientific">Fukomys damarensis</name>
    <name type="common">Damaraland mole rat</name>
    <name type="synonym">Cryptomys damarensis</name>
    <dbReference type="NCBI Taxonomy" id="885580"/>
    <lineage>
        <taxon>Eukaryota</taxon>
        <taxon>Metazoa</taxon>
        <taxon>Chordata</taxon>
        <taxon>Craniata</taxon>
        <taxon>Vertebrata</taxon>
        <taxon>Euteleostomi</taxon>
        <taxon>Mammalia</taxon>
        <taxon>Eutheria</taxon>
        <taxon>Euarchontoglires</taxon>
        <taxon>Glires</taxon>
        <taxon>Rodentia</taxon>
        <taxon>Hystricomorpha</taxon>
        <taxon>Bathyergidae</taxon>
        <taxon>Fukomys</taxon>
    </lineage>
</organism>
<evidence type="ECO:0000313" key="5">
    <source>
        <dbReference type="EMBL" id="KFO19897.1"/>
    </source>
</evidence>
<feature type="domain" description="Phorbol-ester/DAG-type" evidence="4">
    <location>
        <begin position="294"/>
        <end position="349"/>
    </location>
</feature>
<dbReference type="SUPFAM" id="SSF57889">
    <property type="entry name" value="Cysteine-rich domain"/>
    <property type="match status" value="1"/>
</dbReference>
<feature type="compositionally biased region" description="Basic residues" evidence="3">
    <location>
        <begin position="30"/>
        <end position="39"/>
    </location>
</feature>
<keyword evidence="1" id="KW-0479">Metal-binding</keyword>
<sequence>MLSCFSTPQGGSLRTPARESICERLRRRLTPSSRCRPHCSSHTTVTDTPGKVSPGVTTSALPKSRRPREVSLSPNTTGAEAGKSAGQVSPRPETPSHSGQVSPEPDTENLESPSPGAETEVTALGPQETPRSLVYIHPGLAAAIGNNFTESLVELRPVWSVQAVRPHSLAKRLPIFLDSQPVYGPFFPGTSTTHTSTRSALILRRDIMTSFENYSSSEGLRDKDRDVWCLNNKQLFTPDWIEEEGDPYTASPQLELEEATRLSKIKDYELLIPALPCEPEHPKVPCPGEEKSIRHRAAGRWRKLYCANGHPFQVKRFSRVGGLGRQVYTCTRCKLSVHKKCHQLVTVQCGQRSYHQSPWCQWIHQPWRQTLRRQRSHETVQLMRL</sequence>
<name>A0A091CPC1_FUKDA</name>
<gene>
    <name evidence="5" type="ORF">H920_18734</name>
</gene>
<protein>
    <submittedName>
        <fullName evidence="5">Protein kinase C iota type</fullName>
    </submittedName>
</protein>
<keyword evidence="5" id="KW-0808">Transferase</keyword>
<dbReference type="InterPro" id="IPR046349">
    <property type="entry name" value="C1-like_sf"/>
</dbReference>
<evidence type="ECO:0000259" key="4">
    <source>
        <dbReference type="PROSITE" id="PS50081"/>
    </source>
</evidence>
<reference evidence="5 6" key="1">
    <citation type="submission" date="2013-11" db="EMBL/GenBank/DDBJ databases">
        <title>The Damaraland mole rat (Fukomys damarensis) genome and evolution of African mole rats.</title>
        <authorList>
            <person name="Gladyshev V.N."/>
            <person name="Fang X."/>
        </authorList>
    </citation>
    <scope>NUCLEOTIDE SEQUENCE [LARGE SCALE GENOMIC DNA]</scope>
    <source>
        <tissue evidence="5">Liver</tissue>
    </source>
</reference>
<feature type="region of interest" description="Disordered" evidence="3">
    <location>
        <begin position="30"/>
        <end position="123"/>
    </location>
</feature>
<dbReference type="AlphaFoldDB" id="A0A091CPC1"/>
<keyword evidence="5" id="KW-0418">Kinase</keyword>
<keyword evidence="2" id="KW-0862">Zinc</keyword>
<proteinExistence type="predicted"/>
<dbReference type="GO" id="GO:0046872">
    <property type="term" value="F:metal ion binding"/>
    <property type="evidence" value="ECO:0007669"/>
    <property type="project" value="UniProtKB-KW"/>
</dbReference>
<dbReference type="Gene3D" id="3.10.20.90">
    <property type="entry name" value="Phosphatidylinositol 3-kinase Catalytic Subunit, Chain A, domain 1"/>
    <property type="match status" value="1"/>
</dbReference>
<dbReference type="PROSITE" id="PS50081">
    <property type="entry name" value="ZF_DAG_PE_2"/>
    <property type="match status" value="1"/>
</dbReference>
<evidence type="ECO:0000256" key="3">
    <source>
        <dbReference type="SAM" id="MobiDB-lite"/>
    </source>
</evidence>
<dbReference type="EMBL" id="KN124869">
    <property type="protein sequence ID" value="KFO19897.1"/>
    <property type="molecule type" value="Genomic_DNA"/>
</dbReference>
<dbReference type="GO" id="GO:0016301">
    <property type="term" value="F:kinase activity"/>
    <property type="evidence" value="ECO:0007669"/>
    <property type="project" value="UniProtKB-KW"/>
</dbReference>
<dbReference type="Pfam" id="PF00130">
    <property type="entry name" value="C1_1"/>
    <property type="match status" value="1"/>
</dbReference>
<keyword evidence="6" id="KW-1185">Reference proteome</keyword>
<evidence type="ECO:0000256" key="1">
    <source>
        <dbReference type="ARBA" id="ARBA00022723"/>
    </source>
</evidence>
<evidence type="ECO:0000313" key="6">
    <source>
        <dbReference type="Proteomes" id="UP000028990"/>
    </source>
</evidence>
<accession>A0A091CPC1</accession>
<dbReference type="InterPro" id="IPR002219">
    <property type="entry name" value="PKC_DAG/PE"/>
</dbReference>
<evidence type="ECO:0000256" key="2">
    <source>
        <dbReference type="ARBA" id="ARBA00022833"/>
    </source>
</evidence>
<dbReference type="Proteomes" id="UP000028990">
    <property type="component" value="Unassembled WGS sequence"/>
</dbReference>